<dbReference type="EMBL" id="JACHOB010000004">
    <property type="protein sequence ID" value="MBB4659630.1"/>
    <property type="molecule type" value="Genomic_DNA"/>
</dbReference>
<evidence type="ECO:0000256" key="5">
    <source>
        <dbReference type="ARBA" id="ARBA00025933"/>
    </source>
</evidence>
<dbReference type="SUPFAM" id="SSF117143">
    <property type="entry name" value="Flagellar hook protein flgE"/>
    <property type="match status" value="1"/>
</dbReference>
<accession>A0A840I6K1</accession>
<dbReference type="InterPro" id="IPR020013">
    <property type="entry name" value="Flagellar_FlgE/F/G"/>
</dbReference>
<dbReference type="PROSITE" id="PS00588">
    <property type="entry name" value="FLAGELLA_BB_ROD"/>
    <property type="match status" value="1"/>
</dbReference>
<comment type="caution">
    <text evidence="12">The sequence shown here is derived from an EMBL/GenBank/DDBJ whole genome shotgun (WGS) entry which is preliminary data.</text>
</comment>
<dbReference type="GO" id="GO:0009426">
    <property type="term" value="C:bacterial-type flagellum basal body, distal rod"/>
    <property type="evidence" value="ECO:0007669"/>
    <property type="project" value="UniProtKB-UniRule"/>
</dbReference>
<dbReference type="Proteomes" id="UP000563524">
    <property type="component" value="Unassembled WGS sequence"/>
</dbReference>
<comment type="subcellular location">
    <subcellularLocation>
        <location evidence="1 8">Bacterial flagellum basal body</location>
    </subcellularLocation>
</comment>
<dbReference type="AlphaFoldDB" id="A0A840I6K1"/>
<dbReference type="GO" id="GO:0071978">
    <property type="term" value="P:bacterial-type flagellum-dependent swarming motility"/>
    <property type="evidence" value="ECO:0007669"/>
    <property type="project" value="TreeGrafter"/>
</dbReference>
<organism evidence="12 13">
    <name type="scientific">Parvularcula dongshanensis</name>
    <dbReference type="NCBI Taxonomy" id="1173995"/>
    <lineage>
        <taxon>Bacteria</taxon>
        <taxon>Pseudomonadati</taxon>
        <taxon>Pseudomonadota</taxon>
        <taxon>Alphaproteobacteria</taxon>
        <taxon>Parvularculales</taxon>
        <taxon>Parvularculaceae</taxon>
        <taxon>Parvularcula</taxon>
    </lineage>
</organism>
<feature type="domain" description="Flagellar basal-body/hook protein C-terminal" evidence="10">
    <location>
        <begin position="215"/>
        <end position="259"/>
    </location>
</feature>
<evidence type="ECO:0000256" key="6">
    <source>
        <dbReference type="ARBA" id="ARBA00032912"/>
    </source>
</evidence>
<evidence type="ECO:0000256" key="2">
    <source>
        <dbReference type="ARBA" id="ARBA00009677"/>
    </source>
</evidence>
<dbReference type="InterPro" id="IPR053967">
    <property type="entry name" value="LlgE_F_G-like_D1"/>
</dbReference>
<evidence type="ECO:0000256" key="8">
    <source>
        <dbReference type="RuleBase" id="RU362116"/>
    </source>
</evidence>
<evidence type="ECO:0000313" key="12">
    <source>
        <dbReference type="EMBL" id="MBB4659630.1"/>
    </source>
</evidence>
<sequence length="261" mass="27247">MDALRTAATGMAAQQTRVDVIANNISNMSTTAYAPRSAVFADLIYRQDVTPGALSSRTGTIVPAGVQLGLGVRTAAIAMDIGQGGLRASGGDLDLAIEGRGFFEVELPSGEQAFTRDGKFEVSADGQVVTSSGFPLADGITVPREARKLTITPDGEVMAEFTDGTPPQSIGVITLSSFVNERGLEALGSNLYRATEASGDPNPAPPGLDGNGFIRQGYLEESGVDVVSEIADLIEAQRGYELNSKVLTAADEMYAAATRIR</sequence>
<dbReference type="Pfam" id="PF00460">
    <property type="entry name" value="Flg_bb_rod"/>
    <property type="match status" value="1"/>
</dbReference>
<protein>
    <recommendedName>
        <fullName evidence="3 7">Flagellar basal-body rod protein FlgG</fullName>
    </recommendedName>
    <alternativeName>
        <fullName evidence="6 8">Distal rod protein</fullName>
    </alternativeName>
</protein>
<evidence type="ECO:0000256" key="4">
    <source>
        <dbReference type="ARBA" id="ARBA00023143"/>
    </source>
</evidence>
<dbReference type="Pfam" id="PF06429">
    <property type="entry name" value="Flg_bbr_C"/>
    <property type="match status" value="1"/>
</dbReference>
<evidence type="ECO:0000256" key="7">
    <source>
        <dbReference type="NCBIfam" id="TIGR02488"/>
    </source>
</evidence>
<gene>
    <name evidence="12" type="ORF">GGQ59_002167</name>
</gene>
<keyword evidence="12" id="KW-0966">Cell projection</keyword>
<evidence type="ECO:0000259" key="9">
    <source>
        <dbReference type="Pfam" id="PF00460"/>
    </source>
</evidence>
<dbReference type="NCBIfam" id="TIGR02488">
    <property type="entry name" value="flgG_G_neg"/>
    <property type="match status" value="1"/>
</dbReference>
<name>A0A840I6K1_9PROT</name>
<comment type="similarity">
    <text evidence="2 8">Belongs to the flagella basal body rod proteins family.</text>
</comment>
<evidence type="ECO:0000313" key="13">
    <source>
        <dbReference type="Proteomes" id="UP000563524"/>
    </source>
</evidence>
<keyword evidence="12" id="KW-0969">Cilium</keyword>
<dbReference type="Pfam" id="PF22692">
    <property type="entry name" value="LlgE_F_G_D1"/>
    <property type="match status" value="1"/>
</dbReference>
<proteinExistence type="inferred from homology"/>
<dbReference type="RefSeq" id="WP_183818411.1">
    <property type="nucleotide sequence ID" value="NZ_JACHOB010000004.1"/>
</dbReference>
<evidence type="ECO:0000259" key="11">
    <source>
        <dbReference type="Pfam" id="PF22692"/>
    </source>
</evidence>
<dbReference type="InterPro" id="IPR037925">
    <property type="entry name" value="FlgE/F/G-like"/>
</dbReference>
<comment type="subunit">
    <text evidence="5 8">The basal body constitutes a major portion of the flagellar organelle and consists of four rings (L,P,S, and M) mounted on a central rod. The rod consists of about 26 subunits of FlgG in the distal portion, and FlgB, FlgC and FlgF are thought to build up the proximal portion of the rod with about 6 subunits each.</text>
</comment>
<dbReference type="InterPro" id="IPR001444">
    <property type="entry name" value="Flag_bb_rod_N"/>
</dbReference>
<reference evidence="12 13" key="1">
    <citation type="submission" date="2020-08" db="EMBL/GenBank/DDBJ databases">
        <title>Genomic Encyclopedia of Type Strains, Phase IV (KMG-IV): sequencing the most valuable type-strain genomes for metagenomic binning, comparative biology and taxonomic classification.</title>
        <authorList>
            <person name="Goeker M."/>
        </authorList>
    </citation>
    <scope>NUCLEOTIDE SEQUENCE [LARGE SCALE GENOMIC DNA]</scope>
    <source>
        <strain evidence="12 13">DSM 102850</strain>
    </source>
</reference>
<dbReference type="NCBIfam" id="TIGR03506">
    <property type="entry name" value="FlgEFG_subfam"/>
    <property type="match status" value="2"/>
</dbReference>
<feature type="domain" description="Flagellar hook protein FlgE/F/G-like D1" evidence="11">
    <location>
        <begin position="96"/>
        <end position="159"/>
    </location>
</feature>
<dbReference type="PANTHER" id="PTHR30435">
    <property type="entry name" value="FLAGELLAR PROTEIN"/>
    <property type="match status" value="1"/>
</dbReference>
<dbReference type="PANTHER" id="PTHR30435:SF19">
    <property type="entry name" value="FLAGELLAR BASAL-BODY ROD PROTEIN FLGG"/>
    <property type="match status" value="1"/>
</dbReference>
<feature type="domain" description="Flagellar basal body rod protein N-terminal" evidence="9">
    <location>
        <begin position="4"/>
        <end position="33"/>
    </location>
</feature>
<dbReference type="InterPro" id="IPR012834">
    <property type="entry name" value="FlgG_G_neg"/>
</dbReference>
<evidence type="ECO:0000256" key="1">
    <source>
        <dbReference type="ARBA" id="ARBA00004117"/>
    </source>
</evidence>
<evidence type="ECO:0000256" key="3">
    <source>
        <dbReference type="ARBA" id="ARBA00017948"/>
    </source>
</evidence>
<dbReference type="InterPro" id="IPR010930">
    <property type="entry name" value="Flg_bb/hook_C_dom"/>
</dbReference>
<dbReference type="InterPro" id="IPR019776">
    <property type="entry name" value="Flagellar_basal_body_rod_CS"/>
</dbReference>
<evidence type="ECO:0000259" key="10">
    <source>
        <dbReference type="Pfam" id="PF06429"/>
    </source>
</evidence>
<keyword evidence="4 8" id="KW-0975">Bacterial flagellum</keyword>
<keyword evidence="13" id="KW-1185">Reference proteome</keyword>
<keyword evidence="12" id="KW-0282">Flagellum</keyword>